<evidence type="ECO:0000313" key="1">
    <source>
        <dbReference type="EMBL" id="MBZ6067946.1"/>
    </source>
</evidence>
<gene>
    <name evidence="1" type="ORF">LA374_17275</name>
</gene>
<dbReference type="EMBL" id="JAIRBT010000030">
    <property type="protein sequence ID" value="MBZ6067946.1"/>
    <property type="molecule type" value="Genomic_DNA"/>
</dbReference>
<sequence>MPPSNWPTVQAFWCWAAERYGRAPASWLALQQAGGSVNLALLLAWCDEAGEAAPPLDVLEAAIAPLEAVLGEFRALRRRLKAQLAECDYRALLDHELALEREQQTRLLAAAGLAPAGQLAIGGALCHYLMTLGLGPRLAEFGATRPGHLRPPH</sequence>
<dbReference type="RefSeq" id="WP_224163535.1">
    <property type="nucleotide sequence ID" value="NZ_JAIRBT010000030.1"/>
</dbReference>
<evidence type="ECO:0000313" key="2">
    <source>
        <dbReference type="Proteomes" id="UP000774958"/>
    </source>
</evidence>
<accession>A0ABS7VF04</accession>
<protein>
    <submittedName>
        <fullName evidence="1">DUF2390 domain-containing protein</fullName>
    </submittedName>
</protein>
<dbReference type="Proteomes" id="UP000774958">
    <property type="component" value="Unassembled WGS sequence"/>
</dbReference>
<keyword evidence="2" id="KW-1185">Reference proteome</keyword>
<comment type="caution">
    <text evidence="1">The sequence shown here is derived from an EMBL/GenBank/DDBJ whole genome shotgun (WGS) entry which is preliminary data.</text>
</comment>
<proteinExistence type="predicted"/>
<reference evidence="1 2" key="1">
    <citation type="submission" date="2021-09" db="EMBL/GenBank/DDBJ databases">
        <title>Aeromonas schubertii isolated from Asian sea bass.</title>
        <authorList>
            <person name="Pinpimai K."/>
        </authorList>
    </citation>
    <scope>NUCLEOTIDE SEQUENCE [LARGE SCALE GENOMIC DNA]</scope>
    <source>
        <strain evidence="1 2">CHULA2021a</strain>
    </source>
</reference>
<dbReference type="InterPro" id="IPR012659">
    <property type="entry name" value="CHP02444"/>
</dbReference>
<name>A0ABS7VF04_9GAMM</name>
<organism evidence="1 2">
    <name type="scientific">Aeromonas schubertii</name>
    <dbReference type="NCBI Taxonomy" id="652"/>
    <lineage>
        <taxon>Bacteria</taxon>
        <taxon>Pseudomonadati</taxon>
        <taxon>Pseudomonadota</taxon>
        <taxon>Gammaproteobacteria</taxon>
        <taxon>Aeromonadales</taxon>
        <taxon>Aeromonadaceae</taxon>
        <taxon>Aeromonas</taxon>
    </lineage>
</organism>
<dbReference type="Pfam" id="PF09523">
    <property type="entry name" value="DUF2390"/>
    <property type="match status" value="1"/>
</dbReference>